<dbReference type="InParanoid" id="A0A077ZZ65"/>
<dbReference type="OrthoDB" id="10658712at2759"/>
<keyword evidence="3" id="KW-1185">Reference proteome</keyword>
<dbReference type="EMBL" id="CCKQ01004087">
    <property type="protein sequence ID" value="CDW75220.1"/>
    <property type="molecule type" value="Genomic_DNA"/>
</dbReference>
<name>A0A077ZZ65_STYLE</name>
<protein>
    <recommendedName>
        <fullName evidence="4">Transmembrane protein</fullName>
    </recommendedName>
</protein>
<evidence type="ECO:0000256" key="1">
    <source>
        <dbReference type="SAM" id="SignalP"/>
    </source>
</evidence>
<dbReference type="Proteomes" id="UP000039865">
    <property type="component" value="Unassembled WGS sequence"/>
</dbReference>
<reference evidence="2 3" key="1">
    <citation type="submission" date="2014-06" db="EMBL/GenBank/DDBJ databases">
        <authorList>
            <person name="Swart Estienne"/>
        </authorList>
    </citation>
    <scope>NUCLEOTIDE SEQUENCE [LARGE SCALE GENOMIC DNA]</scope>
    <source>
        <strain evidence="2 3">130c</strain>
    </source>
</reference>
<organism evidence="2 3">
    <name type="scientific">Stylonychia lemnae</name>
    <name type="common">Ciliate</name>
    <dbReference type="NCBI Taxonomy" id="5949"/>
    <lineage>
        <taxon>Eukaryota</taxon>
        <taxon>Sar</taxon>
        <taxon>Alveolata</taxon>
        <taxon>Ciliophora</taxon>
        <taxon>Intramacronucleata</taxon>
        <taxon>Spirotrichea</taxon>
        <taxon>Stichotrichia</taxon>
        <taxon>Sporadotrichida</taxon>
        <taxon>Oxytrichidae</taxon>
        <taxon>Stylonychinae</taxon>
        <taxon>Stylonychia</taxon>
    </lineage>
</organism>
<sequence>MEVAFHQLKSQLKHLKQTQILQLLLLLSLLSIVSKTQAKDSPYSKVFDIENSQLSNENFDFEMLISEIHDRIKLMAITPEQQLVVDFGYAFLNGFQADAKFQNSTGCFDRYTNITMIDLPAYKVQMSTSVTIVDKAVAITTFIQKLTNAAWVCNDCFRNVAKWTNNKIVQFGNVMDFFTGFLFNLLGKAIQLQTAYANIDAAQKNGTVIIVYQQLARMISLILDFSPSESASLRLMQSNDIIDLDEIRTSVYYESLGESKYLFQEDDSTQRIIMLDNIQRLVKQKMQVLGFKEQVISVNGIADIIVGFLNGTTLTSTQSSQNCESAIRFQDQGLRSGLNILITNFTVFGVFNSIDKFLILPYHWDQIADKCYDSIFDAMLVVMSYTTFLSDKNVLQTNLVYNFGLIYNIFKDLYYYFTDNSKTKIKNAFSAGFSIGSFFYYLFSDESGL</sequence>
<accession>A0A077ZZ65</accession>
<evidence type="ECO:0000313" key="2">
    <source>
        <dbReference type="EMBL" id="CDW75220.1"/>
    </source>
</evidence>
<dbReference type="AlphaFoldDB" id="A0A077ZZ65"/>
<evidence type="ECO:0008006" key="4">
    <source>
        <dbReference type="Google" id="ProtNLM"/>
    </source>
</evidence>
<proteinExistence type="predicted"/>
<evidence type="ECO:0000313" key="3">
    <source>
        <dbReference type="Proteomes" id="UP000039865"/>
    </source>
</evidence>
<gene>
    <name evidence="2" type="primary">Contig18026.g19160</name>
    <name evidence="2" type="ORF">STYLEM_4207</name>
</gene>
<feature type="chain" id="PRO_5001729054" description="Transmembrane protein" evidence="1">
    <location>
        <begin position="39"/>
        <end position="449"/>
    </location>
</feature>
<keyword evidence="1" id="KW-0732">Signal</keyword>
<feature type="signal peptide" evidence="1">
    <location>
        <begin position="1"/>
        <end position="38"/>
    </location>
</feature>